<proteinExistence type="predicted"/>
<gene>
    <name evidence="2" type="ORF">A1O1_09102</name>
</gene>
<dbReference type="OrthoDB" id="3682664at2759"/>
<accession>W9XMY9</accession>
<organism evidence="2 3">
    <name type="scientific">Capronia coronata CBS 617.96</name>
    <dbReference type="NCBI Taxonomy" id="1182541"/>
    <lineage>
        <taxon>Eukaryota</taxon>
        <taxon>Fungi</taxon>
        <taxon>Dikarya</taxon>
        <taxon>Ascomycota</taxon>
        <taxon>Pezizomycotina</taxon>
        <taxon>Eurotiomycetes</taxon>
        <taxon>Chaetothyriomycetidae</taxon>
        <taxon>Chaetothyriales</taxon>
        <taxon>Herpotrichiellaceae</taxon>
        <taxon>Capronia</taxon>
    </lineage>
</organism>
<name>W9XMY9_9EURO</name>
<dbReference type="PANTHER" id="PTHR36195:SF4">
    <property type="entry name" value="DOMAIN PROTEIN, PUTATIVE (AFU_ORTHOLOGUE AFUA_5G01990)-RELATED"/>
    <property type="match status" value="1"/>
</dbReference>
<evidence type="ECO:0000313" key="2">
    <source>
        <dbReference type="EMBL" id="EXJ78700.1"/>
    </source>
</evidence>
<dbReference type="HOGENOM" id="CLU_081898_0_0_1"/>
<dbReference type="InterPro" id="IPR037176">
    <property type="entry name" value="Osmotin/thaumatin-like_sf"/>
</dbReference>
<dbReference type="RefSeq" id="XP_007728148.1">
    <property type="nucleotide sequence ID" value="XM_007729958.1"/>
</dbReference>
<dbReference type="GeneID" id="19163947"/>
<dbReference type="InterPro" id="IPR006771">
    <property type="entry name" value="CetA-like"/>
</dbReference>
<dbReference type="STRING" id="1182541.W9XMY9"/>
<feature type="chain" id="PRO_5004932050" evidence="1">
    <location>
        <begin position="28"/>
        <end position="243"/>
    </location>
</feature>
<keyword evidence="1" id="KW-0732">Signal</keyword>
<evidence type="ECO:0000313" key="3">
    <source>
        <dbReference type="Proteomes" id="UP000019484"/>
    </source>
</evidence>
<dbReference type="Pfam" id="PF04681">
    <property type="entry name" value="Bys1"/>
    <property type="match status" value="1"/>
</dbReference>
<dbReference type="AlphaFoldDB" id="W9XMY9"/>
<dbReference type="EMBL" id="AMWN01000011">
    <property type="protein sequence ID" value="EXJ78700.1"/>
    <property type="molecule type" value="Genomic_DNA"/>
</dbReference>
<reference evidence="2 3" key="1">
    <citation type="submission" date="2013-03" db="EMBL/GenBank/DDBJ databases">
        <title>The Genome Sequence of Capronia coronata CBS 617.96.</title>
        <authorList>
            <consortium name="The Broad Institute Genomics Platform"/>
            <person name="Cuomo C."/>
            <person name="de Hoog S."/>
            <person name="Gorbushina A."/>
            <person name="Walker B."/>
            <person name="Young S.K."/>
            <person name="Zeng Q."/>
            <person name="Gargeya S."/>
            <person name="Fitzgerald M."/>
            <person name="Haas B."/>
            <person name="Abouelleil A."/>
            <person name="Allen A.W."/>
            <person name="Alvarado L."/>
            <person name="Arachchi H.M."/>
            <person name="Berlin A.M."/>
            <person name="Chapman S.B."/>
            <person name="Gainer-Dewar J."/>
            <person name="Goldberg J."/>
            <person name="Griggs A."/>
            <person name="Gujja S."/>
            <person name="Hansen M."/>
            <person name="Howarth C."/>
            <person name="Imamovic A."/>
            <person name="Ireland A."/>
            <person name="Larimer J."/>
            <person name="McCowan C."/>
            <person name="Murphy C."/>
            <person name="Pearson M."/>
            <person name="Poon T.W."/>
            <person name="Priest M."/>
            <person name="Roberts A."/>
            <person name="Saif S."/>
            <person name="Shea T."/>
            <person name="Sisk P."/>
            <person name="Sykes S."/>
            <person name="Wortman J."/>
            <person name="Nusbaum C."/>
            <person name="Birren B."/>
        </authorList>
    </citation>
    <scope>NUCLEOTIDE SEQUENCE [LARGE SCALE GENOMIC DNA]</scope>
    <source>
        <strain evidence="2 3">CBS 617.96</strain>
    </source>
</reference>
<protein>
    <submittedName>
        <fullName evidence="2">Uncharacterized protein</fullName>
    </submittedName>
</protein>
<keyword evidence="3" id="KW-1185">Reference proteome</keyword>
<dbReference type="SUPFAM" id="SSF49870">
    <property type="entry name" value="Osmotin, thaumatin-like protein"/>
    <property type="match status" value="1"/>
</dbReference>
<evidence type="ECO:0000256" key="1">
    <source>
        <dbReference type="SAM" id="SignalP"/>
    </source>
</evidence>
<dbReference type="Proteomes" id="UP000019484">
    <property type="component" value="Unassembled WGS sequence"/>
</dbReference>
<comment type="caution">
    <text evidence="2">The sequence shown here is derived from an EMBL/GenBank/DDBJ whole genome shotgun (WGS) entry which is preliminary data.</text>
</comment>
<sequence>MAFSSGFSKMASIFTLIFGLLVCLGAASPTEVLAPIVTEDSVGGRMRTRKRDETGSTAGKATLYNACPFTVYSTIVHGTGAGDTGALEEVYQTLEPEESVSHSFEHDAEVGVSWKIWREDTDNTSPVQFEYTWIQGSKRTWYDLSMIDAGEAEWLEDSDEEIVADEGGYEDYTGDIAIKYSFQEYGMTLIPQVDGKEVADGNCLSVKCAADEEFCTAAYNTSDDWGQQHDCEDSVDLKLVLCG</sequence>
<feature type="signal peptide" evidence="1">
    <location>
        <begin position="1"/>
        <end position="27"/>
    </location>
</feature>
<dbReference type="PANTHER" id="PTHR36195">
    <property type="entry name" value="DOMAIN PROTEIN, PUTATIVE (AFU_ORTHOLOGUE AFUA_5G01990)-RELATED-RELATED"/>
    <property type="match status" value="1"/>
</dbReference>